<protein>
    <submittedName>
        <fullName evidence="1">Uncharacterized protein</fullName>
    </submittedName>
</protein>
<organism evidence="1 2">
    <name type="scientific">Nakamurella multipartita (strain ATCC 700099 / DSM 44233 / CIP 104796 / JCM 9543 / NBRC 105858 / Y-104)</name>
    <name type="common">Microsphaera multipartita</name>
    <dbReference type="NCBI Taxonomy" id="479431"/>
    <lineage>
        <taxon>Bacteria</taxon>
        <taxon>Bacillati</taxon>
        <taxon>Actinomycetota</taxon>
        <taxon>Actinomycetes</taxon>
        <taxon>Nakamurellales</taxon>
        <taxon>Nakamurellaceae</taxon>
        <taxon>Nakamurella</taxon>
    </lineage>
</organism>
<reference evidence="2" key="1">
    <citation type="submission" date="2009-09" db="EMBL/GenBank/DDBJ databases">
        <title>The complete genome of Nakamurella multipartita DSM 44233.</title>
        <authorList>
            <consortium name="US DOE Joint Genome Institute (JGI-PGF)"/>
            <person name="Lucas S."/>
            <person name="Copeland A."/>
            <person name="Lapidus A."/>
            <person name="Glavina del Rio T."/>
            <person name="Dalin E."/>
            <person name="Tice H."/>
            <person name="Bruce D."/>
            <person name="Goodwin L."/>
            <person name="Pitluck S."/>
            <person name="Kyrpides N."/>
            <person name="Mavromatis K."/>
            <person name="Ivanova N."/>
            <person name="Ovchinnikova G."/>
            <person name="Sims D."/>
            <person name="Meincke L."/>
            <person name="Brettin T."/>
            <person name="Detter J.C."/>
            <person name="Han C."/>
            <person name="Larimer F."/>
            <person name="Land M."/>
            <person name="Hauser L."/>
            <person name="Markowitz V."/>
            <person name="Cheng J.-F."/>
            <person name="Hugenholtz P."/>
            <person name="Woyke T."/>
            <person name="Wu D."/>
            <person name="Klenk H.-P."/>
            <person name="Eisen J.A."/>
        </authorList>
    </citation>
    <scope>NUCLEOTIDE SEQUENCE [LARGE SCALE GENOMIC DNA]</scope>
    <source>
        <strain evidence="2">ATCC 700099 / DSM 44233 / CIP 104796 / JCM 9543 / NBRC 105858 / Y-104</strain>
    </source>
</reference>
<reference evidence="1 2" key="2">
    <citation type="journal article" date="2010" name="Stand. Genomic Sci.">
        <title>Complete genome sequence of Nakamurella multipartita type strain (Y-104).</title>
        <authorList>
            <person name="Tice H."/>
            <person name="Mayilraj S."/>
            <person name="Sims D."/>
            <person name="Lapidus A."/>
            <person name="Nolan M."/>
            <person name="Lucas S."/>
            <person name="Glavina Del Rio T."/>
            <person name="Copeland A."/>
            <person name="Cheng J.F."/>
            <person name="Meincke L."/>
            <person name="Bruce D."/>
            <person name="Goodwin L."/>
            <person name="Pitluck S."/>
            <person name="Ivanova N."/>
            <person name="Mavromatis K."/>
            <person name="Ovchinnikova G."/>
            <person name="Pati A."/>
            <person name="Chen A."/>
            <person name="Palaniappan K."/>
            <person name="Land M."/>
            <person name="Hauser L."/>
            <person name="Chang Y.J."/>
            <person name="Jeffries C.D."/>
            <person name="Detter J.C."/>
            <person name="Brettin T."/>
            <person name="Rohde M."/>
            <person name="Goker M."/>
            <person name="Bristow J."/>
            <person name="Eisen J.A."/>
            <person name="Markowitz V."/>
            <person name="Hugenholtz P."/>
            <person name="Kyrpides N.C."/>
            <person name="Klenk H.P."/>
            <person name="Chen F."/>
        </authorList>
    </citation>
    <scope>NUCLEOTIDE SEQUENCE [LARGE SCALE GENOMIC DNA]</scope>
    <source>
        <strain evidence="2">ATCC 700099 / DSM 44233 / CIP 104796 / JCM 9543 / NBRC 105858 / Y-104</strain>
    </source>
</reference>
<dbReference type="SUPFAM" id="SSF54001">
    <property type="entry name" value="Cysteine proteinases"/>
    <property type="match status" value="1"/>
</dbReference>
<dbReference type="InParanoid" id="C8X9R5"/>
<dbReference type="EMBL" id="CP001737">
    <property type="protein sequence ID" value="ACV79223.1"/>
    <property type="molecule type" value="Genomic_DNA"/>
</dbReference>
<dbReference type="AlphaFoldDB" id="C8X9R5"/>
<accession>C8X9R5</accession>
<evidence type="ECO:0000313" key="1">
    <source>
        <dbReference type="EMBL" id="ACV79223.1"/>
    </source>
</evidence>
<dbReference type="eggNOG" id="COG0791">
    <property type="taxonomic scope" value="Bacteria"/>
</dbReference>
<sequence length="194" mass="21025">MRYPPPVDRPHGRLARERVVTVAAALIGLDYQHHHVPSWAPPADWPHKPVRSGRRGPGMDCSNFIGFVYSYALGVDLPTGVGAQSELHRSTSEGSLFSRRVQVLPAGDYDAFVATLEPADILYMHSDAGVVSHAVLWLGDCGVGGSVPLVIDSGGGGRIDANHNEIPAGVRIRPYRRTGWYARSTVYAHRIIPG</sequence>
<dbReference type="InterPro" id="IPR038765">
    <property type="entry name" value="Papain-like_cys_pep_sf"/>
</dbReference>
<keyword evidence="2" id="KW-1185">Reference proteome</keyword>
<proteinExistence type="predicted"/>
<dbReference type="KEGG" id="nml:Namu_2882"/>
<name>C8X9R5_NAKMY</name>
<dbReference type="HOGENOM" id="CLU_1401179_0_0_11"/>
<dbReference type="Gene3D" id="3.90.1720.10">
    <property type="entry name" value="endopeptidase domain like (from Nostoc punctiforme)"/>
    <property type="match status" value="1"/>
</dbReference>
<gene>
    <name evidence="1" type="ordered locus">Namu_2882</name>
</gene>
<evidence type="ECO:0000313" key="2">
    <source>
        <dbReference type="Proteomes" id="UP000002218"/>
    </source>
</evidence>
<dbReference type="Proteomes" id="UP000002218">
    <property type="component" value="Chromosome"/>
</dbReference>